<gene>
    <name evidence="1" type="ORF">LPTSP1_37110</name>
</gene>
<reference evidence="1 2" key="1">
    <citation type="submission" date="2018-02" db="EMBL/GenBank/DDBJ databases">
        <title>Novel Leptospira species isolated from soil and water in Japan.</title>
        <authorList>
            <person name="Nakao R."/>
            <person name="Masuzawa T."/>
        </authorList>
    </citation>
    <scope>NUCLEOTIDE SEQUENCE [LARGE SCALE GENOMIC DNA]</scope>
    <source>
        <strain evidence="1 2">E8</strain>
    </source>
</reference>
<organism evidence="1 2">
    <name type="scientific">Leptospira johnsonii</name>
    <dbReference type="NCBI Taxonomy" id="1917820"/>
    <lineage>
        <taxon>Bacteria</taxon>
        <taxon>Pseudomonadati</taxon>
        <taxon>Spirochaetota</taxon>
        <taxon>Spirochaetia</taxon>
        <taxon>Leptospirales</taxon>
        <taxon>Leptospiraceae</taxon>
        <taxon>Leptospira</taxon>
    </lineage>
</organism>
<sequence length="423" mass="47190">MAGTDQSVLNGFFKDIWGQYVTLKEETSLIQRLFNFSTTDNLGGYFQEAVEVQSSHGTTIVGQVANATLLKNPVSLETEPAKIRGSIVYFSEWLDWATSMRAQTTKQAFAESTKLLVSACKKNAERTVELLSLYGQNGLTTITSRTVLSGTQLELLCKLSEWATGMWEGMEGLRVQFYNGNTLVSSGADADFNIYQIDSDRDNRLIFVEGTSTGITALSTAINSNPNVIKLYMNNEGSRLNEPVGIHTISGNLTDVLFNINPTTWNQWKANVLNVGGSLTFAKVQDGVARVASRGFKGDMCLFVNWVSWTKLANDAASMRMTDSSYSRTELDVGSEAIKFYCGTGIVEIYQHQYVKEGYAYLVPKDGIKRIGSTDVTFKWPMGNEIYFWPRPEYSQFELRAMTDQAPFTAHPKRFLRFEGIVN</sequence>
<dbReference type="Proteomes" id="UP000245076">
    <property type="component" value="Unassembled WGS sequence"/>
</dbReference>
<evidence type="ECO:0000313" key="1">
    <source>
        <dbReference type="EMBL" id="GBF40693.1"/>
    </source>
</evidence>
<evidence type="ECO:0000313" key="2">
    <source>
        <dbReference type="Proteomes" id="UP000245076"/>
    </source>
</evidence>
<accession>A0A2P2D7T5</accession>
<protein>
    <submittedName>
        <fullName evidence="1">Uncharacterized protein</fullName>
    </submittedName>
</protein>
<keyword evidence="2" id="KW-1185">Reference proteome</keyword>
<dbReference type="RefSeq" id="WP_108930291.1">
    <property type="nucleotide sequence ID" value="NZ_BFAY01000013.1"/>
</dbReference>
<proteinExistence type="predicted"/>
<comment type="caution">
    <text evidence="1">The sequence shown here is derived from an EMBL/GenBank/DDBJ whole genome shotgun (WGS) entry which is preliminary data.</text>
</comment>
<dbReference type="AlphaFoldDB" id="A0A2P2D7T5"/>
<name>A0A2P2D7T5_9LEPT</name>
<dbReference type="EMBL" id="BFAY01000013">
    <property type="protein sequence ID" value="GBF40693.1"/>
    <property type="molecule type" value="Genomic_DNA"/>
</dbReference>